<evidence type="ECO:0000256" key="4">
    <source>
        <dbReference type="ARBA" id="ARBA00048391"/>
    </source>
</evidence>
<dbReference type="PANTHER" id="PTHR18895">
    <property type="entry name" value="HEMK METHYLTRANSFERASE"/>
    <property type="match status" value="1"/>
</dbReference>
<evidence type="ECO:0000259" key="6">
    <source>
        <dbReference type="Pfam" id="PF05175"/>
    </source>
</evidence>
<comment type="function">
    <text evidence="5">Methylates the class 1 translation termination release factors RF1/PrfA and RF2/PrfB on the glutamine residue of the universally conserved GGQ motif.</text>
</comment>
<dbReference type="EMBL" id="JFHK01000024">
    <property type="protein sequence ID" value="OAA28000.1"/>
    <property type="molecule type" value="Genomic_DNA"/>
</dbReference>
<dbReference type="InterPro" id="IPR007848">
    <property type="entry name" value="Small_mtfrase_dom"/>
</dbReference>
<gene>
    <name evidence="5" type="primary">prmC</name>
    <name evidence="8" type="ORF">AT15_04755</name>
</gene>
<comment type="caution">
    <text evidence="8">The sequence shown here is derived from an EMBL/GenBank/DDBJ whole genome shotgun (WGS) entry which is preliminary data.</text>
</comment>
<dbReference type="GO" id="GO:0102559">
    <property type="term" value="F:peptide chain release factor N(5)-glutamine methyltransferase activity"/>
    <property type="evidence" value="ECO:0007669"/>
    <property type="project" value="UniProtKB-EC"/>
</dbReference>
<dbReference type="InterPro" id="IPR040758">
    <property type="entry name" value="PrmC_N"/>
</dbReference>
<dbReference type="InterPro" id="IPR004556">
    <property type="entry name" value="HemK-like"/>
</dbReference>
<dbReference type="NCBIfam" id="TIGR03534">
    <property type="entry name" value="RF_mod_PrmC"/>
    <property type="match status" value="1"/>
</dbReference>
<dbReference type="NCBIfam" id="TIGR00536">
    <property type="entry name" value="hemK_fam"/>
    <property type="match status" value="1"/>
</dbReference>
<dbReference type="CDD" id="cd02440">
    <property type="entry name" value="AdoMet_MTases"/>
    <property type="match status" value="1"/>
</dbReference>
<evidence type="ECO:0000256" key="1">
    <source>
        <dbReference type="ARBA" id="ARBA00022603"/>
    </source>
</evidence>
<dbReference type="Gene3D" id="1.10.8.10">
    <property type="entry name" value="DNA helicase RuvA subunit, C-terminal domain"/>
    <property type="match status" value="1"/>
</dbReference>
<protein>
    <recommendedName>
        <fullName evidence="5">Release factor glutamine methyltransferase</fullName>
        <shortName evidence="5">RF MTase</shortName>
        <ecNumber evidence="5">2.1.1.297</ecNumber>
    </recommendedName>
    <alternativeName>
        <fullName evidence="5">N5-glutamine methyltransferase PrmC</fullName>
    </alternativeName>
    <alternativeName>
        <fullName evidence="5">Protein-(glutamine-N5) MTase PrmC</fullName>
    </alternativeName>
    <alternativeName>
        <fullName evidence="5">Protein-glutamine N-methyltransferase PrmC</fullName>
    </alternativeName>
</protein>
<feature type="binding site" evidence="5">
    <location>
        <position position="188"/>
    </location>
    <ligand>
        <name>S-adenosyl-L-methionine</name>
        <dbReference type="ChEBI" id="CHEBI:59789"/>
    </ligand>
</feature>
<dbReference type="Gene3D" id="3.40.50.150">
    <property type="entry name" value="Vaccinia Virus protein VP39"/>
    <property type="match status" value="1"/>
</dbReference>
<dbReference type="PATRIC" id="fig|1453497.3.peg.945"/>
<reference evidence="8 9" key="1">
    <citation type="submission" date="2014-02" db="EMBL/GenBank/DDBJ databases">
        <title>Kosmotoga genome sequencing.</title>
        <authorList>
            <person name="Pollo S.M."/>
            <person name="Charchuk R."/>
            <person name="Nesbo C.L."/>
        </authorList>
    </citation>
    <scope>NUCLEOTIDE SEQUENCE [LARGE SCALE GENOMIC DNA]</scope>
    <source>
        <strain evidence="8 9">S304</strain>
    </source>
</reference>
<keyword evidence="9" id="KW-1185">Reference proteome</keyword>
<evidence type="ECO:0000313" key="8">
    <source>
        <dbReference type="EMBL" id="OAA28000.1"/>
    </source>
</evidence>
<keyword evidence="1 5" id="KW-0489">Methyltransferase</keyword>
<dbReference type="InterPro" id="IPR050320">
    <property type="entry name" value="N5-glutamine_MTase"/>
</dbReference>
<sequence length="280" mass="31859">MKVNPQELLRDFEQKLKAAGKNFPRYVLIQLFRDYLSISESLLFFNGYVEIPDSVTRKLENAYERLLKDEPLDYIIGWKKFMNLNLKVDKRALIPRPETEGLVEIVLSECRKNHFFVDIGTGSGAIALSIASGLPDALVYATDISKEALELAMENAATNKIENVKFLQGDCLSPLKPFIDRIEVIVSNPPYIKTEIISGLDISVRKYEPMIALDGGADGIDFYRKFLKELPSGKKVFLEIADYTATALEKLVEEERRDYKIRIEKDLFGLLRYAILNPAL</sequence>
<evidence type="ECO:0000313" key="9">
    <source>
        <dbReference type="Proteomes" id="UP000077339"/>
    </source>
</evidence>
<dbReference type="OrthoDB" id="9800643at2"/>
<dbReference type="PANTHER" id="PTHR18895:SF74">
    <property type="entry name" value="MTRF1L RELEASE FACTOR GLUTAMINE METHYLTRANSFERASE"/>
    <property type="match status" value="1"/>
</dbReference>
<dbReference type="Pfam" id="PF05175">
    <property type="entry name" value="MTS"/>
    <property type="match status" value="1"/>
</dbReference>
<evidence type="ECO:0000256" key="2">
    <source>
        <dbReference type="ARBA" id="ARBA00022679"/>
    </source>
</evidence>
<feature type="binding site" evidence="5">
    <location>
        <position position="143"/>
    </location>
    <ligand>
        <name>S-adenosyl-L-methionine</name>
        <dbReference type="ChEBI" id="CHEBI:59789"/>
    </ligand>
</feature>
<comment type="catalytic activity">
    <reaction evidence="4 5">
        <text>L-glutaminyl-[peptide chain release factor] + S-adenosyl-L-methionine = N(5)-methyl-L-glutaminyl-[peptide chain release factor] + S-adenosyl-L-homocysteine + H(+)</text>
        <dbReference type="Rhea" id="RHEA:42896"/>
        <dbReference type="Rhea" id="RHEA-COMP:10271"/>
        <dbReference type="Rhea" id="RHEA-COMP:10272"/>
        <dbReference type="ChEBI" id="CHEBI:15378"/>
        <dbReference type="ChEBI" id="CHEBI:30011"/>
        <dbReference type="ChEBI" id="CHEBI:57856"/>
        <dbReference type="ChEBI" id="CHEBI:59789"/>
        <dbReference type="ChEBI" id="CHEBI:61891"/>
        <dbReference type="EC" id="2.1.1.297"/>
    </reaction>
</comment>
<dbReference type="STRING" id="1453497.AT15_04755"/>
<dbReference type="Proteomes" id="UP000077339">
    <property type="component" value="Unassembled WGS sequence"/>
</dbReference>
<organism evidence="8 9">
    <name type="scientific">Kosmotoga arenicorallina S304</name>
    <dbReference type="NCBI Taxonomy" id="1453497"/>
    <lineage>
        <taxon>Bacteria</taxon>
        <taxon>Thermotogati</taxon>
        <taxon>Thermotogota</taxon>
        <taxon>Thermotogae</taxon>
        <taxon>Kosmotogales</taxon>
        <taxon>Kosmotogaceae</taxon>
        <taxon>Kosmotoga</taxon>
    </lineage>
</organism>
<dbReference type="AlphaFoldDB" id="A0A176JWE4"/>
<dbReference type="InterPro" id="IPR029063">
    <property type="entry name" value="SAM-dependent_MTases_sf"/>
</dbReference>
<evidence type="ECO:0000256" key="3">
    <source>
        <dbReference type="ARBA" id="ARBA00022691"/>
    </source>
</evidence>
<dbReference type="InterPro" id="IPR019874">
    <property type="entry name" value="RF_methyltr_PrmC"/>
</dbReference>
<dbReference type="InterPro" id="IPR002052">
    <property type="entry name" value="DNA_methylase_N6_adenine_CS"/>
</dbReference>
<comment type="similarity">
    <text evidence="5">Belongs to the protein N5-glutamine methyltransferase family. PrmC subfamily.</text>
</comment>
<keyword evidence="3 5" id="KW-0949">S-adenosyl-L-methionine</keyword>
<dbReference type="RefSeq" id="WP_068348758.1">
    <property type="nucleotide sequence ID" value="NZ_JFHK01000024.1"/>
</dbReference>
<comment type="caution">
    <text evidence="5">Lacks conserved residue(s) required for the propagation of feature annotation.</text>
</comment>
<feature type="domain" description="Methyltransferase small" evidence="6">
    <location>
        <begin position="112"/>
        <end position="193"/>
    </location>
</feature>
<dbReference type="GO" id="GO:0003676">
    <property type="term" value="F:nucleic acid binding"/>
    <property type="evidence" value="ECO:0007669"/>
    <property type="project" value="InterPro"/>
</dbReference>
<evidence type="ECO:0000256" key="5">
    <source>
        <dbReference type="HAMAP-Rule" id="MF_02126"/>
    </source>
</evidence>
<accession>A0A176JWE4</accession>
<feature type="binding site" evidence="5">
    <location>
        <begin position="188"/>
        <end position="191"/>
    </location>
    <ligand>
        <name>substrate</name>
    </ligand>
</feature>
<dbReference type="Pfam" id="PF17827">
    <property type="entry name" value="PrmC_N"/>
    <property type="match status" value="1"/>
</dbReference>
<name>A0A176JWE4_9BACT</name>
<dbReference type="HAMAP" id="MF_02126">
    <property type="entry name" value="RF_methyltr_PrmC"/>
    <property type="match status" value="1"/>
</dbReference>
<dbReference type="GO" id="GO:0032259">
    <property type="term" value="P:methylation"/>
    <property type="evidence" value="ECO:0007669"/>
    <property type="project" value="UniProtKB-KW"/>
</dbReference>
<feature type="domain" description="Release factor glutamine methyltransferase N-terminal" evidence="7">
    <location>
        <begin position="7"/>
        <end position="77"/>
    </location>
</feature>
<feature type="binding site" evidence="5">
    <location>
        <begin position="120"/>
        <end position="124"/>
    </location>
    <ligand>
        <name>S-adenosyl-L-methionine</name>
        <dbReference type="ChEBI" id="CHEBI:59789"/>
    </ligand>
</feature>
<dbReference type="PROSITE" id="PS00092">
    <property type="entry name" value="N6_MTASE"/>
    <property type="match status" value="1"/>
</dbReference>
<proteinExistence type="inferred from homology"/>
<dbReference type="SUPFAM" id="SSF53335">
    <property type="entry name" value="S-adenosyl-L-methionine-dependent methyltransferases"/>
    <property type="match status" value="1"/>
</dbReference>
<keyword evidence="2 5" id="KW-0808">Transferase</keyword>
<evidence type="ECO:0000259" key="7">
    <source>
        <dbReference type="Pfam" id="PF17827"/>
    </source>
</evidence>
<dbReference type="EC" id="2.1.1.297" evidence="5"/>